<protein>
    <submittedName>
        <fullName evidence="1">Uncharacterized protein</fullName>
    </submittedName>
</protein>
<name>A0A4C1XGH3_EUMVA</name>
<evidence type="ECO:0000313" key="2">
    <source>
        <dbReference type="Proteomes" id="UP000299102"/>
    </source>
</evidence>
<dbReference type="Proteomes" id="UP000299102">
    <property type="component" value="Unassembled WGS sequence"/>
</dbReference>
<keyword evidence="2" id="KW-1185">Reference proteome</keyword>
<organism evidence="1 2">
    <name type="scientific">Eumeta variegata</name>
    <name type="common">Bagworm moth</name>
    <name type="synonym">Eumeta japonica</name>
    <dbReference type="NCBI Taxonomy" id="151549"/>
    <lineage>
        <taxon>Eukaryota</taxon>
        <taxon>Metazoa</taxon>
        <taxon>Ecdysozoa</taxon>
        <taxon>Arthropoda</taxon>
        <taxon>Hexapoda</taxon>
        <taxon>Insecta</taxon>
        <taxon>Pterygota</taxon>
        <taxon>Neoptera</taxon>
        <taxon>Endopterygota</taxon>
        <taxon>Lepidoptera</taxon>
        <taxon>Glossata</taxon>
        <taxon>Ditrysia</taxon>
        <taxon>Tineoidea</taxon>
        <taxon>Psychidae</taxon>
        <taxon>Oiketicinae</taxon>
        <taxon>Eumeta</taxon>
    </lineage>
</organism>
<proteinExistence type="predicted"/>
<evidence type="ECO:0000313" key="1">
    <source>
        <dbReference type="EMBL" id="GBP62283.1"/>
    </source>
</evidence>
<sequence>MTEYDGTLHACLFRIFEHTAHSRMIERIDDLLFIAVDGRPSRNSLLRLVQPRFNSANQLRIVVLPWCFIAKTNSKPNEALLSCQITIKIIENYTPKIFTT</sequence>
<gene>
    <name evidence="1" type="ORF">EVAR_8622_1</name>
</gene>
<dbReference type="AlphaFoldDB" id="A0A4C1XGH3"/>
<accession>A0A4C1XGH3</accession>
<dbReference type="EMBL" id="BGZK01000837">
    <property type="protein sequence ID" value="GBP62283.1"/>
    <property type="molecule type" value="Genomic_DNA"/>
</dbReference>
<comment type="caution">
    <text evidence="1">The sequence shown here is derived from an EMBL/GenBank/DDBJ whole genome shotgun (WGS) entry which is preliminary data.</text>
</comment>
<reference evidence="1 2" key="1">
    <citation type="journal article" date="2019" name="Commun. Biol.">
        <title>The bagworm genome reveals a unique fibroin gene that provides high tensile strength.</title>
        <authorList>
            <person name="Kono N."/>
            <person name="Nakamura H."/>
            <person name="Ohtoshi R."/>
            <person name="Tomita M."/>
            <person name="Numata K."/>
            <person name="Arakawa K."/>
        </authorList>
    </citation>
    <scope>NUCLEOTIDE SEQUENCE [LARGE SCALE GENOMIC DNA]</scope>
</reference>